<dbReference type="Proteomes" id="UP000027265">
    <property type="component" value="Unassembled WGS sequence"/>
</dbReference>
<dbReference type="SUPFAM" id="SSF81383">
    <property type="entry name" value="F-box domain"/>
    <property type="match status" value="1"/>
</dbReference>
<dbReference type="InParanoid" id="A0A067QH69"/>
<dbReference type="InterPro" id="IPR001810">
    <property type="entry name" value="F-box_dom"/>
</dbReference>
<protein>
    <recommendedName>
        <fullName evidence="1">F-box domain-containing protein</fullName>
    </recommendedName>
</protein>
<accession>A0A067QH69</accession>
<gene>
    <name evidence="2" type="ORF">JAAARDRAFT_358342</name>
</gene>
<dbReference type="InterPro" id="IPR032675">
    <property type="entry name" value="LRR_dom_sf"/>
</dbReference>
<evidence type="ECO:0000313" key="2">
    <source>
        <dbReference type="EMBL" id="KDQ62867.1"/>
    </source>
</evidence>
<dbReference type="InterPro" id="IPR036047">
    <property type="entry name" value="F-box-like_dom_sf"/>
</dbReference>
<keyword evidence="3" id="KW-1185">Reference proteome</keyword>
<dbReference type="HOGENOM" id="CLU_018544_12_2_1"/>
<reference evidence="3" key="1">
    <citation type="journal article" date="2014" name="Proc. Natl. Acad. Sci. U.S.A.">
        <title>Extensive sampling of basidiomycete genomes demonstrates inadequacy of the white-rot/brown-rot paradigm for wood decay fungi.</title>
        <authorList>
            <person name="Riley R."/>
            <person name="Salamov A.A."/>
            <person name="Brown D.W."/>
            <person name="Nagy L.G."/>
            <person name="Floudas D."/>
            <person name="Held B.W."/>
            <person name="Levasseur A."/>
            <person name="Lombard V."/>
            <person name="Morin E."/>
            <person name="Otillar R."/>
            <person name="Lindquist E.A."/>
            <person name="Sun H."/>
            <person name="LaButti K.M."/>
            <person name="Schmutz J."/>
            <person name="Jabbour D."/>
            <person name="Luo H."/>
            <person name="Baker S.E."/>
            <person name="Pisabarro A.G."/>
            <person name="Walton J.D."/>
            <person name="Blanchette R.A."/>
            <person name="Henrissat B."/>
            <person name="Martin F."/>
            <person name="Cullen D."/>
            <person name="Hibbett D.S."/>
            <person name="Grigoriev I.V."/>
        </authorList>
    </citation>
    <scope>NUCLEOTIDE SEQUENCE [LARGE SCALE GENOMIC DNA]</scope>
    <source>
        <strain evidence="3">MUCL 33604</strain>
    </source>
</reference>
<dbReference type="Pfam" id="PF12937">
    <property type="entry name" value="F-box-like"/>
    <property type="match status" value="1"/>
</dbReference>
<feature type="domain" description="F-box" evidence="1">
    <location>
        <begin position="91"/>
        <end position="139"/>
    </location>
</feature>
<evidence type="ECO:0000313" key="3">
    <source>
        <dbReference type="Proteomes" id="UP000027265"/>
    </source>
</evidence>
<dbReference type="Gene3D" id="3.80.10.10">
    <property type="entry name" value="Ribonuclease Inhibitor"/>
    <property type="match status" value="1"/>
</dbReference>
<name>A0A067QH69_9AGAM</name>
<sequence>MDASLNTLSQQLQGAMRCYEASIFDALPICDFDSTVELTQGVKSLIFACVTEVTHHIRKMESLLRAVEEDRERSRGHSLDRINTLVSPTHHLPPEILSRIFFHCYDKYVSLDRTLLHLLLVCKHWRNVALSTPLLWSSIGVEPSHSLSFREVRRLKSALRTFLQRSGTTSISLHLDIGSFWSASDLLTDILPHLHRCKFIDLNSMSIPDNMGFISRIAKEAISLESFSFSVLCHGFVDYQSIAFQSPHLRHVTAYGLHTSSFPLPWAQLTHLHLGNQSEYLPFNTRVSSCFDVLRQCVELTDFSFYMLDYRPPPTLHDSAPIVLPKLRCLHMQGSSSDSLLLERLVAPKLTNVTYLPMSPFLRYRCYFAPARAFRRCIEQSGCNLQCLSIRPGHASWNEVIDWLLCVPSLSELRLEFRHRSVHSRKHYFKLSPSHLHYRDTPGPPLYLDSEGYI</sequence>
<evidence type="ECO:0000259" key="1">
    <source>
        <dbReference type="Pfam" id="PF12937"/>
    </source>
</evidence>
<dbReference type="EMBL" id="KL197710">
    <property type="protein sequence ID" value="KDQ62867.1"/>
    <property type="molecule type" value="Genomic_DNA"/>
</dbReference>
<dbReference type="OrthoDB" id="2884925at2759"/>
<dbReference type="AlphaFoldDB" id="A0A067QH69"/>
<organism evidence="2 3">
    <name type="scientific">Jaapia argillacea MUCL 33604</name>
    <dbReference type="NCBI Taxonomy" id="933084"/>
    <lineage>
        <taxon>Eukaryota</taxon>
        <taxon>Fungi</taxon>
        <taxon>Dikarya</taxon>
        <taxon>Basidiomycota</taxon>
        <taxon>Agaricomycotina</taxon>
        <taxon>Agaricomycetes</taxon>
        <taxon>Agaricomycetidae</taxon>
        <taxon>Jaapiales</taxon>
        <taxon>Jaapiaceae</taxon>
        <taxon>Jaapia</taxon>
    </lineage>
</organism>
<proteinExistence type="predicted"/>